<dbReference type="EMBL" id="CP001337">
    <property type="protein sequence ID" value="ACL24156.1"/>
    <property type="molecule type" value="Genomic_DNA"/>
</dbReference>
<name>B8G7X7_CHLAD</name>
<organism evidence="2 3">
    <name type="scientific">Chloroflexus aggregans (strain MD-66 / DSM 9485)</name>
    <dbReference type="NCBI Taxonomy" id="326427"/>
    <lineage>
        <taxon>Bacteria</taxon>
        <taxon>Bacillati</taxon>
        <taxon>Chloroflexota</taxon>
        <taxon>Chloroflexia</taxon>
        <taxon>Chloroflexales</taxon>
        <taxon>Chloroflexineae</taxon>
        <taxon>Chloroflexaceae</taxon>
        <taxon>Chloroflexus</taxon>
    </lineage>
</organism>
<evidence type="ECO:0000313" key="2">
    <source>
        <dbReference type="EMBL" id="ACL24156.1"/>
    </source>
</evidence>
<dbReference type="HOGENOM" id="CLU_1968345_0_0_0"/>
<dbReference type="AlphaFoldDB" id="B8G7X7"/>
<reference evidence="2" key="1">
    <citation type="submission" date="2008-12" db="EMBL/GenBank/DDBJ databases">
        <title>Complete sequence of Chloroflexus aggregans DSM 9485.</title>
        <authorList>
            <consortium name="US DOE Joint Genome Institute"/>
            <person name="Lucas S."/>
            <person name="Copeland A."/>
            <person name="Lapidus A."/>
            <person name="Glavina del Rio T."/>
            <person name="Dalin E."/>
            <person name="Tice H."/>
            <person name="Pitluck S."/>
            <person name="Foster B."/>
            <person name="Larimer F."/>
            <person name="Land M."/>
            <person name="Hauser L."/>
            <person name="Kyrpides N."/>
            <person name="Mikhailova N."/>
            <person name="Bryant D."/>
            <person name="Richardson P."/>
        </authorList>
    </citation>
    <scope>NUCLEOTIDE SEQUENCE</scope>
    <source>
        <strain evidence="2">DSM 9485</strain>
    </source>
</reference>
<sequence>MLFVALAGGTGWVIALATYYPLTENRNPEVLRWLALVILATPLATFIGWVIVRRDEWRLAAACCGALYFFTPFVAARIETILAPDAARQTVGPHTVYFISVLTIHLIGVLGLVWWRGRSATASSEG</sequence>
<feature type="transmembrane region" description="Helical" evidence="1">
    <location>
        <begin position="59"/>
        <end position="76"/>
    </location>
</feature>
<keyword evidence="1" id="KW-0812">Transmembrane</keyword>
<keyword evidence="3" id="KW-1185">Reference proteome</keyword>
<protein>
    <submittedName>
        <fullName evidence="2">Uncharacterized protein</fullName>
    </submittedName>
</protein>
<evidence type="ECO:0000256" key="1">
    <source>
        <dbReference type="SAM" id="Phobius"/>
    </source>
</evidence>
<dbReference type="Proteomes" id="UP000002508">
    <property type="component" value="Chromosome"/>
</dbReference>
<proteinExistence type="predicted"/>
<dbReference type="STRING" id="326427.Cagg_1248"/>
<accession>B8G7X7</accession>
<feature type="transmembrane region" description="Helical" evidence="1">
    <location>
        <begin position="33"/>
        <end position="52"/>
    </location>
</feature>
<feature type="transmembrane region" description="Helical" evidence="1">
    <location>
        <begin position="96"/>
        <end position="115"/>
    </location>
</feature>
<gene>
    <name evidence="2" type="ordered locus">Cagg_1248</name>
</gene>
<dbReference type="KEGG" id="cag:Cagg_1248"/>
<evidence type="ECO:0000313" key="3">
    <source>
        <dbReference type="Proteomes" id="UP000002508"/>
    </source>
</evidence>
<keyword evidence="1" id="KW-1133">Transmembrane helix</keyword>
<keyword evidence="1" id="KW-0472">Membrane</keyword>